<accession>A0A7J6S6F7</accession>
<proteinExistence type="predicted"/>
<dbReference type="EMBL" id="JABANO010020726">
    <property type="protein sequence ID" value="KAF4728006.1"/>
    <property type="molecule type" value="Genomic_DNA"/>
</dbReference>
<organism evidence="1 2">
    <name type="scientific">Perkinsus olseni</name>
    <name type="common">Perkinsus atlanticus</name>
    <dbReference type="NCBI Taxonomy" id="32597"/>
    <lineage>
        <taxon>Eukaryota</taxon>
        <taxon>Sar</taxon>
        <taxon>Alveolata</taxon>
        <taxon>Perkinsozoa</taxon>
        <taxon>Perkinsea</taxon>
        <taxon>Perkinsida</taxon>
        <taxon>Perkinsidae</taxon>
        <taxon>Perkinsus</taxon>
    </lineage>
</organism>
<dbReference type="Proteomes" id="UP000553632">
    <property type="component" value="Unassembled WGS sequence"/>
</dbReference>
<name>A0A7J6S6F7_PEROL</name>
<evidence type="ECO:0000313" key="1">
    <source>
        <dbReference type="EMBL" id="KAF4728006.1"/>
    </source>
</evidence>
<dbReference type="AlphaFoldDB" id="A0A7J6S6F7"/>
<protein>
    <submittedName>
        <fullName evidence="1">Uncharacterized protein</fullName>
    </submittedName>
</protein>
<feature type="non-terminal residue" evidence="1">
    <location>
        <position position="457"/>
    </location>
</feature>
<keyword evidence="2" id="KW-1185">Reference proteome</keyword>
<sequence>MPRDTLNLVTDITAVRRRVSTLPYAGDEMAREIMELLGRRRPVGLSHAVGARCHQCCATSWWSHHVSASKRFTLDTVRKRCYRLGDHHEILEKDEHSGWVVLDGTLSDPSVSLWSEITYHRDKLYLRDIRYADYQFHPRDLSVWEVDPVTCERVLEIKTESEVTCFDVFSRDENLLVAYISPIHPAELRVDYHSLSRADCSKRRLMDDYIARCFHVPMFTEALGITLVDVALDGLGEMLSTVKLDCNPGDFISSIELNVPQADLCIRPLEFVRSRKIFFDIREFMLQFLINLQLWEGQFYATRSFNLVVDLLAIHTKFQGIRHIPHSCLKATLEFMGQRQPADLRRHDHARCRECCRGSWWHEHVNCRREAALDTVLHISYELTDSWQVVENDNGKFKQTGVSLTDLPGDPSNEIECRGGRIYGAAMTKDAPSSFDVCPFGPHDCRIAYSDNFKPWQ</sequence>
<evidence type="ECO:0000313" key="2">
    <source>
        <dbReference type="Proteomes" id="UP000553632"/>
    </source>
</evidence>
<comment type="caution">
    <text evidence="1">The sequence shown here is derived from an EMBL/GenBank/DDBJ whole genome shotgun (WGS) entry which is preliminary data.</text>
</comment>
<reference evidence="1 2" key="1">
    <citation type="submission" date="2020-04" db="EMBL/GenBank/DDBJ databases">
        <title>Perkinsus olseni comparative genomics.</title>
        <authorList>
            <person name="Bogema D.R."/>
        </authorList>
    </citation>
    <scope>NUCLEOTIDE SEQUENCE [LARGE SCALE GENOMIC DNA]</scope>
    <source>
        <strain evidence="1 2">ATCC PRA-207</strain>
    </source>
</reference>
<gene>
    <name evidence="1" type="ORF">FOZ63_014613</name>
</gene>